<evidence type="ECO:0000313" key="2">
    <source>
        <dbReference type="Proteomes" id="UP001239111"/>
    </source>
</evidence>
<proteinExistence type="predicted"/>
<accession>A0ACC2PDC7</accession>
<gene>
    <name evidence="1" type="ORF">QAD02_016875</name>
</gene>
<sequence length="1690" mass="192863">MQAGVNCLKRLTIYNTMEQSYIMIFVLIFCSAVSAATVDNDNFQLSNGSDVHIWVPEDVDLYLTSVNIRKDKGFIYAECEKKFSDKIHPRERFSPDVNCTLNLVTPTGQKQKCQLNYKAKESGGINDISFRPFGETRVLFLSAEMDQNKEVLSHISIVEWNNCSVDTIANTPYITMDQWKELIIYSDEFQVILQGNKICGDLEQCKIKFNQRGEMIGKPLSVPPIYDSFSEIPTPPKSQSSGSFTYESHVICGSLVQNFVGAPTTKSRFLSEPALIMFESTCIFCERGKKLTKTVSGCAKVRWAANIRRDSILEKLKLLKSDELFSYHLSSDCYKQYTHASKVLQVQHKQKTPVCPVVEDSNSTNQNSKRACATEKVTRSKVSVPSVVENRKKCVFCGSPYHSKDRKLFRISEQKRAQRFFDLTRRRQDNVFVRTSHVLDVPGVFAADIYYHKYCMRDYEYQSETHESVANDAANAQIDIAMDTNDVRSPALTSTEAIAFIVNGIVSMLDKGKVFTLSGIRDQVNQLLSSGKVVRNRDIKQYLINTFGESIEYSTPSNKNKSALFYSSEVSLDKVVERLHPKNILKESGILVRELMREVDFGLEDRFNDVADLQHSYENTSIPDGMVAFFSGMFNIPENKLCDDEIVPHGTSQEALDRKKLKIKSLFQTMFFILKNGREKTPLQVMNGIALHATCKSKTLIDSLNHLGLSISYDEILRIRNGLALYTLELNARGIPLPNHLKRFIFTVLAFDNFDWNEWITSGMYSTHDTVSVGFQERSNDIQRKPRISETSVNQRSRSFDVNLSCQELKTFHKPPGKITLPPDFQIDVLITPEMFDQLNSDDFTWNLSRMSVDDGALVVSQRDGENSESERLQTVPSWSAYFSVVYDDNQKLQTTAFLPILPHPVTEYSTVYTAMCNFVDILHQLDQQHLPITCDEGVYRIARHIQLQMPEKFGRLIFILGSLHMAKVLQSCIGKYLSESGANHILVETESFGVNAVEHVLGGSDYARAMKGFDLLAEALTRLQIEAFFKDNDPSKYEDELSTIQALQDAFTEGNTSECKSLHEIFVNNAGGLLQDFQKFISIRREQSPAFKYWDNFLRLHRLLKNLTRADRSANWDLYAHCVKLCLPIFLIFDRTNYSRWLPLYYHDISTLQQYAPEVYKEFKSGKFVNKRNNTPFTSVGYDHGLESSHILALKGKAGAIGCTRNKNYMTSWNLIFHEIQAINNYYRTITNTKTENDELRVHHESSPTVSQRTEREVMNIIVYINSHNSNPFKEGTHPLINIATKELATTKATEQLLNIFNNACEYWEDFCHKRFIDKSMSISDPISRFGLPNLTSLAKGNSRPQSKSKNEKEIKAAHKILEIAKERNYDLRRLFSFKLTHEDLLFDRDGSMKKYKSKSDLIKVLEKNFKVENFQECPNLDGFSLMVDVMLQCRQLKLKEMRTFKDFSEAFCKRISHFSNRGVTRIDLIFDSYNEKSLKTGERLDRYQKGAIDIQIIDELVPCPKQGDLFWGSSGNKMKLQAFLRNYCLAKAEEIWPGVQVICSATMDLPSESLNDSDLKILQNNRIEEADSRLILHVFHACSLGVEKILVKSSDTDIVVLLLHYWSTFEEQGLKEIWMTIGAGAKKRYLALHDLAIKCGRKLCSVLVPLHHLTGADYTSKVGTKRGALEASPDAHLATFAQGMPHLF</sequence>
<comment type="caution">
    <text evidence="1">The sequence shown here is derived from an EMBL/GenBank/DDBJ whole genome shotgun (WGS) entry which is preliminary data.</text>
</comment>
<dbReference type="EMBL" id="CM056742">
    <property type="protein sequence ID" value="KAJ8681088.1"/>
    <property type="molecule type" value="Genomic_DNA"/>
</dbReference>
<name>A0ACC2PDC7_9HYME</name>
<reference evidence="1" key="1">
    <citation type="submission" date="2023-04" db="EMBL/GenBank/DDBJ databases">
        <title>A chromosome-level genome assembly of the parasitoid wasp Eretmocerus hayati.</title>
        <authorList>
            <person name="Zhong Y."/>
            <person name="Liu S."/>
            <person name="Liu Y."/>
        </authorList>
    </citation>
    <scope>NUCLEOTIDE SEQUENCE</scope>
    <source>
        <strain evidence="1">ZJU_SS_LIU_2023</strain>
    </source>
</reference>
<organism evidence="1 2">
    <name type="scientific">Eretmocerus hayati</name>
    <dbReference type="NCBI Taxonomy" id="131215"/>
    <lineage>
        <taxon>Eukaryota</taxon>
        <taxon>Metazoa</taxon>
        <taxon>Ecdysozoa</taxon>
        <taxon>Arthropoda</taxon>
        <taxon>Hexapoda</taxon>
        <taxon>Insecta</taxon>
        <taxon>Pterygota</taxon>
        <taxon>Neoptera</taxon>
        <taxon>Endopterygota</taxon>
        <taxon>Hymenoptera</taxon>
        <taxon>Apocrita</taxon>
        <taxon>Proctotrupomorpha</taxon>
        <taxon>Chalcidoidea</taxon>
        <taxon>Aphelinidae</taxon>
        <taxon>Aphelininae</taxon>
        <taxon>Eretmocerus</taxon>
    </lineage>
</organism>
<evidence type="ECO:0000313" key="1">
    <source>
        <dbReference type="EMBL" id="KAJ8681088.1"/>
    </source>
</evidence>
<keyword evidence="2" id="KW-1185">Reference proteome</keyword>
<protein>
    <submittedName>
        <fullName evidence="1">Uncharacterized protein</fullName>
    </submittedName>
</protein>
<dbReference type="Proteomes" id="UP001239111">
    <property type="component" value="Chromosome 2"/>
</dbReference>